<protein>
    <submittedName>
        <fullName evidence="4">DOMON domain-containing protein</fullName>
    </submittedName>
</protein>
<sequence>MKTVFALLLVFFAKAAAICRFNDGQNYELTWIIDPNDLIHFQLTYRNLPPNFNIYTGIAFGQSMGSGLDAVLVKTINGQVVLSDEYVQGFRPSFPDNSQDAQLQNAQIVGGVLKARFTRPVSAVERFVDHDLHGCTPWHFINGVGMVHDRAGNVGKHTRRPVTQIICIDQCRI</sequence>
<dbReference type="CDD" id="cd09631">
    <property type="entry name" value="DOMON_DOH"/>
    <property type="match status" value="1"/>
</dbReference>
<accession>A0A7E4W5E6</accession>
<dbReference type="AlphaFoldDB" id="A0A7E4W5E6"/>
<evidence type="ECO:0000313" key="4">
    <source>
        <dbReference type="WBParaSite" id="Pan_g6545.t1"/>
    </source>
</evidence>
<name>A0A7E4W5E6_PANRE</name>
<dbReference type="Pfam" id="PF03351">
    <property type="entry name" value="DOMON"/>
    <property type="match status" value="1"/>
</dbReference>
<keyword evidence="3" id="KW-1185">Reference proteome</keyword>
<dbReference type="InterPro" id="IPR045266">
    <property type="entry name" value="DOH_DOMON"/>
</dbReference>
<feature type="chain" id="PRO_5028898193" evidence="1">
    <location>
        <begin position="18"/>
        <end position="173"/>
    </location>
</feature>
<feature type="signal peptide" evidence="1">
    <location>
        <begin position="1"/>
        <end position="17"/>
    </location>
</feature>
<reference evidence="3" key="1">
    <citation type="journal article" date="2013" name="Genetics">
        <title>The draft genome and transcriptome of Panagrellus redivivus are shaped by the harsh demands of a free-living lifestyle.</title>
        <authorList>
            <person name="Srinivasan J."/>
            <person name="Dillman A.R."/>
            <person name="Macchietto M.G."/>
            <person name="Heikkinen L."/>
            <person name="Lakso M."/>
            <person name="Fracchia K.M."/>
            <person name="Antoshechkin I."/>
            <person name="Mortazavi A."/>
            <person name="Wong G."/>
            <person name="Sternberg P.W."/>
        </authorList>
    </citation>
    <scope>NUCLEOTIDE SEQUENCE [LARGE SCALE GENOMIC DNA]</scope>
    <source>
        <strain evidence="3">MT8872</strain>
    </source>
</reference>
<dbReference type="Proteomes" id="UP000492821">
    <property type="component" value="Unassembled WGS sequence"/>
</dbReference>
<dbReference type="InterPro" id="IPR005018">
    <property type="entry name" value="DOMON_domain"/>
</dbReference>
<proteinExistence type="predicted"/>
<dbReference type="PROSITE" id="PS50836">
    <property type="entry name" value="DOMON"/>
    <property type="match status" value="1"/>
</dbReference>
<organism evidence="3 4">
    <name type="scientific">Panagrellus redivivus</name>
    <name type="common">Microworm</name>
    <dbReference type="NCBI Taxonomy" id="6233"/>
    <lineage>
        <taxon>Eukaryota</taxon>
        <taxon>Metazoa</taxon>
        <taxon>Ecdysozoa</taxon>
        <taxon>Nematoda</taxon>
        <taxon>Chromadorea</taxon>
        <taxon>Rhabditida</taxon>
        <taxon>Tylenchina</taxon>
        <taxon>Panagrolaimomorpha</taxon>
        <taxon>Panagrolaimoidea</taxon>
        <taxon>Panagrolaimidae</taxon>
        <taxon>Panagrellus</taxon>
    </lineage>
</organism>
<reference evidence="4" key="2">
    <citation type="submission" date="2020-10" db="UniProtKB">
        <authorList>
            <consortium name="WormBaseParasite"/>
        </authorList>
    </citation>
    <scope>IDENTIFICATION</scope>
</reference>
<keyword evidence="1" id="KW-0732">Signal</keyword>
<dbReference type="WBParaSite" id="Pan_g6545.t1">
    <property type="protein sequence ID" value="Pan_g6545.t1"/>
    <property type="gene ID" value="Pan_g6545"/>
</dbReference>
<feature type="domain" description="DOMON" evidence="2">
    <location>
        <begin position="25"/>
        <end position="145"/>
    </location>
</feature>
<evidence type="ECO:0000259" key="2">
    <source>
        <dbReference type="PROSITE" id="PS50836"/>
    </source>
</evidence>
<dbReference type="PANTHER" id="PTHR36516">
    <property type="entry name" value="PROTEIN CBG04168-RELATED"/>
    <property type="match status" value="1"/>
</dbReference>
<evidence type="ECO:0000256" key="1">
    <source>
        <dbReference type="SAM" id="SignalP"/>
    </source>
</evidence>
<evidence type="ECO:0000313" key="3">
    <source>
        <dbReference type="Proteomes" id="UP000492821"/>
    </source>
</evidence>